<feature type="compositionally biased region" description="Basic and acidic residues" evidence="1">
    <location>
        <begin position="115"/>
        <end position="142"/>
    </location>
</feature>
<keyword evidence="3" id="KW-1185">Reference proteome</keyword>
<dbReference type="EMBL" id="JAAMOD010000099">
    <property type="protein sequence ID" value="KAF5241152.1"/>
    <property type="molecule type" value="Genomic_DNA"/>
</dbReference>
<organism evidence="2 3">
    <name type="scientific">Fusarium austroamericanum</name>
    <dbReference type="NCBI Taxonomy" id="282268"/>
    <lineage>
        <taxon>Eukaryota</taxon>
        <taxon>Fungi</taxon>
        <taxon>Dikarya</taxon>
        <taxon>Ascomycota</taxon>
        <taxon>Pezizomycotina</taxon>
        <taxon>Sordariomycetes</taxon>
        <taxon>Hypocreomycetidae</taxon>
        <taxon>Hypocreales</taxon>
        <taxon>Nectriaceae</taxon>
        <taxon>Fusarium</taxon>
    </lineage>
</organism>
<protein>
    <submittedName>
        <fullName evidence="2">Uncharacterized protein</fullName>
    </submittedName>
</protein>
<comment type="caution">
    <text evidence="2">The sequence shown here is derived from an EMBL/GenBank/DDBJ whole genome shotgun (WGS) entry which is preliminary data.</text>
</comment>
<feature type="region of interest" description="Disordered" evidence="1">
    <location>
        <begin position="193"/>
        <end position="222"/>
    </location>
</feature>
<name>A0AAN6C3U7_FUSAU</name>
<dbReference type="Proteomes" id="UP000537989">
    <property type="component" value="Unassembled WGS sequence"/>
</dbReference>
<evidence type="ECO:0000256" key="1">
    <source>
        <dbReference type="SAM" id="MobiDB-lite"/>
    </source>
</evidence>
<evidence type="ECO:0000313" key="3">
    <source>
        <dbReference type="Proteomes" id="UP000537989"/>
    </source>
</evidence>
<proteinExistence type="predicted"/>
<evidence type="ECO:0000313" key="2">
    <source>
        <dbReference type="EMBL" id="KAF5241152.1"/>
    </source>
</evidence>
<accession>A0AAN6C3U7</accession>
<dbReference type="AlphaFoldDB" id="A0AAN6C3U7"/>
<reference evidence="2 3" key="1">
    <citation type="submission" date="2020-02" db="EMBL/GenBank/DDBJ databases">
        <title>Identification and distribution of gene clusters putatively required for synthesis of sphingolipid metabolism inhibitors in phylogenetically diverse species of the filamentous fungus Fusarium.</title>
        <authorList>
            <person name="Kim H.-S."/>
            <person name="Busman M."/>
            <person name="Brown D.W."/>
            <person name="Divon H."/>
            <person name="Uhlig S."/>
            <person name="Proctor R.H."/>
        </authorList>
    </citation>
    <scope>NUCLEOTIDE SEQUENCE [LARGE SCALE GENOMIC DNA]</scope>
    <source>
        <strain evidence="2 3">NRRL 2903</strain>
    </source>
</reference>
<gene>
    <name evidence="2" type="ORF">FAUST_4031</name>
</gene>
<feature type="region of interest" description="Disordered" evidence="1">
    <location>
        <begin position="115"/>
        <end position="146"/>
    </location>
</feature>
<sequence>MAPPEGAMTAQVDFHFGVVDISLGMKRIENSKEAYRNLTVIASDGSSEYNGVILTPISWATMVAKKTLNWKKDHAEPNPVEICAEIRRFNELNKTNWLRIAFEAAPLTENVLKNLTDEPKKHDEASLDRNNRSVRDNEEQNRNKAKGWIGARVKQIKQDIEDLKKQLSAAEAAPLINAPPFNVIDLDNEETWRNTADDGPDSWTKVGYTPKETNSSSSETSISQSASSICGKAGWGWWRASAGASHTESSAEAISSMSNLDVEVSMSCMVIEIERPWLHAELFADAELDSGVFKISPGEDVLKDAFNNGKNLDGEYQQFSSYLTAFVIAADIELSASISFYSSRA</sequence>